<reference evidence="2" key="1">
    <citation type="submission" date="2023-10" db="EMBL/GenBank/DDBJ databases">
        <authorList>
            <person name="Chen Y."/>
            <person name="Shah S."/>
            <person name="Dougan E. K."/>
            <person name="Thang M."/>
            <person name="Chan C."/>
        </authorList>
    </citation>
    <scope>NUCLEOTIDE SEQUENCE [LARGE SCALE GENOMIC DNA]</scope>
</reference>
<keyword evidence="3" id="KW-1185">Reference proteome</keyword>
<name>A0ABN9UEF2_9DINO</name>
<sequence>MSPVGAARTAASSFYVDCRDESAPLDAWDHTQKVCLDKRWLYDWQVPQTPGASSFATLCSDPVYDPQHSDGRVGPVLPAHQGRQTRGWHLRQDESPPRREES</sequence>
<proteinExistence type="predicted"/>
<dbReference type="Proteomes" id="UP001189429">
    <property type="component" value="Unassembled WGS sequence"/>
</dbReference>
<evidence type="ECO:0000313" key="2">
    <source>
        <dbReference type="EMBL" id="CAK0857898.1"/>
    </source>
</evidence>
<feature type="compositionally biased region" description="Basic and acidic residues" evidence="1">
    <location>
        <begin position="90"/>
        <end position="102"/>
    </location>
</feature>
<feature type="region of interest" description="Disordered" evidence="1">
    <location>
        <begin position="60"/>
        <end position="102"/>
    </location>
</feature>
<protein>
    <submittedName>
        <fullName evidence="2">Uncharacterized protein</fullName>
    </submittedName>
</protein>
<evidence type="ECO:0000256" key="1">
    <source>
        <dbReference type="SAM" id="MobiDB-lite"/>
    </source>
</evidence>
<organism evidence="2 3">
    <name type="scientific">Prorocentrum cordatum</name>
    <dbReference type="NCBI Taxonomy" id="2364126"/>
    <lineage>
        <taxon>Eukaryota</taxon>
        <taxon>Sar</taxon>
        <taxon>Alveolata</taxon>
        <taxon>Dinophyceae</taxon>
        <taxon>Prorocentrales</taxon>
        <taxon>Prorocentraceae</taxon>
        <taxon>Prorocentrum</taxon>
    </lineage>
</organism>
<evidence type="ECO:0000313" key="3">
    <source>
        <dbReference type="Proteomes" id="UP001189429"/>
    </source>
</evidence>
<gene>
    <name evidence="2" type="ORF">PCOR1329_LOCUS47843</name>
</gene>
<dbReference type="EMBL" id="CAUYUJ010015767">
    <property type="protein sequence ID" value="CAK0857898.1"/>
    <property type="molecule type" value="Genomic_DNA"/>
</dbReference>
<comment type="caution">
    <text evidence="2">The sequence shown here is derived from an EMBL/GenBank/DDBJ whole genome shotgun (WGS) entry which is preliminary data.</text>
</comment>
<accession>A0ABN9UEF2</accession>